<dbReference type="GO" id="GO:0005524">
    <property type="term" value="F:ATP binding"/>
    <property type="evidence" value="ECO:0007669"/>
    <property type="project" value="InterPro"/>
</dbReference>
<dbReference type="GO" id="GO:0009379">
    <property type="term" value="C:Holliday junction helicase complex"/>
    <property type="evidence" value="ECO:0007669"/>
    <property type="project" value="InterPro"/>
</dbReference>
<evidence type="ECO:0000256" key="2">
    <source>
        <dbReference type="ARBA" id="ARBA00022763"/>
    </source>
</evidence>
<sequence>VEVPITVLQGLPSPGGSVELRTLQVVTENSIALYGFSNAHERLLFQRLLTATGVGAKLALAMMSTYSAERLARALVEKDSTALQQVSGIGKKKAEKIALDLADKVADLAIVTPVVDGVTGGAQDAVQALVNLGYSFSVADTAVRAVLEDGVPDSTEELVRRALSAT</sequence>
<keyword evidence="3" id="KW-0238">DNA-binding</keyword>
<evidence type="ECO:0000313" key="6">
    <source>
        <dbReference type="EMBL" id="SUZ52689.1"/>
    </source>
</evidence>
<protein>
    <recommendedName>
        <fullName evidence="5">Helix-hairpin-helix DNA-binding motif class 1 domain-containing protein</fullName>
    </recommendedName>
</protein>
<dbReference type="AlphaFoldDB" id="A0A381NE68"/>
<dbReference type="SMART" id="SM00278">
    <property type="entry name" value="HhH1"/>
    <property type="match status" value="2"/>
</dbReference>
<dbReference type="Pfam" id="PF14520">
    <property type="entry name" value="HHH_5"/>
    <property type="match status" value="1"/>
</dbReference>
<dbReference type="GO" id="GO:0006310">
    <property type="term" value="P:DNA recombination"/>
    <property type="evidence" value="ECO:0007669"/>
    <property type="project" value="InterPro"/>
</dbReference>
<organism evidence="6">
    <name type="scientific">marine metagenome</name>
    <dbReference type="NCBI Taxonomy" id="408172"/>
    <lineage>
        <taxon>unclassified sequences</taxon>
        <taxon>metagenomes</taxon>
        <taxon>ecological metagenomes</taxon>
    </lineage>
</organism>
<feature type="domain" description="Helix-hairpin-helix DNA-binding motif class 1" evidence="5">
    <location>
        <begin position="46"/>
        <end position="65"/>
    </location>
</feature>
<feature type="domain" description="Helix-hairpin-helix DNA-binding motif class 1" evidence="5">
    <location>
        <begin position="81"/>
        <end position="100"/>
    </location>
</feature>
<feature type="non-terminal residue" evidence="6">
    <location>
        <position position="1"/>
    </location>
</feature>
<dbReference type="HAMAP" id="MF_00031">
    <property type="entry name" value="DNA_HJ_migration_RuvA"/>
    <property type="match status" value="1"/>
</dbReference>
<dbReference type="InterPro" id="IPR036267">
    <property type="entry name" value="RuvA_C_sf"/>
</dbReference>
<evidence type="ECO:0000256" key="1">
    <source>
        <dbReference type="ARBA" id="ARBA00022490"/>
    </source>
</evidence>
<keyword evidence="2" id="KW-0227">DNA damage</keyword>
<dbReference type="GO" id="GO:0003677">
    <property type="term" value="F:DNA binding"/>
    <property type="evidence" value="ECO:0007669"/>
    <property type="project" value="UniProtKB-KW"/>
</dbReference>
<evidence type="ECO:0000259" key="5">
    <source>
        <dbReference type="SMART" id="SM00278"/>
    </source>
</evidence>
<dbReference type="CDD" id="cd14332">
    <property type="entry name" value="UBA_RuvA_C"/>
    <property type="match status" value="1"/>
</dbReference>
<dbReference type="NCBIfam" id="TIGR00084">
    <property type="entry name" value="ruvA"/>
    <property type="match status" value="1"/>
</dbReference>
<dbReference type="Gene3D" id="1.10.8.10">
    <property type="entry name" value="DNA helicase RuvA subunit, C-terminal domain"/>
    <property type="match status" value="1"/>
</dbReference>
<evidence type="ECO:0000256" key="3">
    <source>
        <dbReference type="ARBA" id="ARBA00023125"/>
    </source>
</evidence>
<dbReference type="SUPFAM" id="SSF46929">
    <property type="entry name" value="DNA helicase RuvA subunit, C-terminal domain"/>
    <property type="match status" value="1"/>
</dbReference>
<reference evidence="6" key="1">
    <citation type="submission" date="2018-05" db="EMBL/GenBank/DDBJ databases">
        <authorList>
            <person name="Lanie J.A."/>
            <person name="Ng W.-L."/>
            <person name="Kazmierczak K.M."/>
            <person name="Andrzejewski T.M."/>
            <person name="Davidsen T.M."/>
            <person name="Wayne K.J."/>
            <person name="Tettelin H."/>
            <person name="Glass J.I."/>
            <person name="Rusch D."/>
            <person name="Podicherti R."/>
            <person name="Tsui H.-C.T."/>
            <person name="Winkler M.E."/>
        </authorList>
    </citation>
    <scope>NUCLEOTIDE SEQUENCE</scope>
</reference>
<evidence type="ECO:0000256" key="4">
    <source>
        <dbReference type="ARBA" id="ARBA00023204"/>
    </source>
</evidence>
<keyword evidence="4" id="KW-0234">DNA repair</keyword>
<dbReference type="Pfam" id="PF07499">
    <property type="entry name" value="RuvA_C"/>
    <property type="match status" value="1"/>
</dbReference>
<dbReference type="GO" id="GO:0006281">
    <property type="term" value="P:DNA repair"/>
    <property type="evidence" value="ECO:0007669"/>
    <property type="project" value="UniProtKB-KW"/>
</dbReference>
<dbReference type="SUPFAM" id="SSF47781">
    <property type="entry name" value="RuvA domain 2-like"/>
    <property type="match status" value="1"/>
</dbReference>
<dbReference type="Gene3D" id="2.40.50.140">
    <property type="entry name" value="Nucleic acid-binding proteins"/>
    <property type="match status" value="1"/>
</dbReference>
<dbReference type="EMBL" id="UINC01000288">
    <property type="protein sequence ID" value="SUZ52689.1"/>
    <property type="molecule type" value="Genomic_DNA"/>
</dbReference>
<dbReference type="InterPro" id="IPR011114">
    <property type="entry name" value="RuvA_C"/>
</dbReference>
<gene>
    <name evidence="6" type="ORF">METZ01_LOCUS5543</name>
</gene>
<dbReference type="InterPro" id="IPR012340">
    <property type="entry name" value="NA-bd_OB-fold"/>
</dbReference>
<dbReference type="InterPro" id="IPR010994">
    <property type="entry name" value="RuvA_2-like"/>
</dbReference>
<keyword evidence="1" id="KW-0963">Cytoplasm</keyword>
<proteinExistence type="inferred from homology"/>
<dbReference type="GO" id="GO:0009378">
    <property type="term" value="F:four-way junction helicase activity"/>
    <property type="evidence" value="ECO:0007669"/>
    <property type="project" value="InterPro"/>
</dbReference>
<dbReference type="Gene3D" id="1.10.150.20">
    <property type="entry name" value="5' to 3' exonuclease, C-terminal subdomain"/>
    <property type="match status" value="1"/>
</dbReference>
<accession>A0A381NE68</accession>
<name>A0A381NE68_9ZZZZ</name>
<dbReference type="InterPro" id="IPR000085">
    <property type="entry name" value="RuvA"/>
</dbReference>
<dbReference type="InterPro" id="IPR003583">
    <property type="entry name" value="Hlx-hairpin-Hlx_DNA-bd_motif"/>
</dbReference>